<evidence type="ECO:0000313" key="5">
    <source>
        <dbReference type="Proteomes" id="UP000268350"/>
    </source>
</evidence>
<dbReference type="OMA" id="NYNAQHH"/>
<evidence type="ECO:0000313" key="4">
    <source>
        <dbReference type="EMBL" id="SPP75072.1"/>
    </source>
</evidence>
<feature type="region of interest" description="Disordered" evidence="1">
    <location>
        <begin position="32"/>
        <end position="69"/>
    </location>
</feature>
<dbReference type="AlphaFoldDB" id="A0A3B0J5U2"/>
<evidence type="ECO:0000256" key="1">
    <source>
        <dbReference type="SAM" id="MobiDB-lite"/>
    </source>
</evidence>
<sequence length="222" mass="23333">MRHLWLLALISFGSSRFPGVLTLPEAHPGKPSVATTAAVGGNGGGTGGGGEASTDYSEYDEEETQRTPGNLAKSTAGPKLALPYFDQPEVDVYVGANDSSVKVNCPVKNYNAQHHVILWYKDEKAISNGNTLIGSVYGLDTNFTLTVPVAANATDGQRFSCRVMPPDVRREVTIHLGPEPSTPSPAAATTQPASAADSAPAVQDCGLWLVLLLAALQLAVRF</sequence>
<dbReference type="OrthoDB" id="8002045at2759"/>
<organism evidence="4 5">
    <name type="scientific">Drosophila guanche</name>
    <name type="common">Fruit fly</name>
    <dbReference type="NCBI Taxonomy" id="7266"/>
    <lineage>
        <taxon>Eukaryota</taxon>
        <taxon>Metazoa</taxon>
        <taxon>Ecdysozoa</taxon>
        <taxon>Arthropoda</taxon>
        <taxon>Hexapoda</taxon>
        <taxon>Insecta</taxon>
        <taxon>Pterygota</taxon>
        <taxon>Neoptera</taxon>
        <taxon>Endopterygota</taxon>
        <taxon>Diptera</taxon>
        <taxon>Brachycera</taxon>
        <taxon>Muscomorpha</taxon>
        <taxon>Ephydroidea</taxon>
        <taxon>Drosophilidae</taxon>
        <taxon>Drosophila</taxon>
        <taxon>Sophophora</taxon>
    </lineage>
</organism>
<keyword evidence="2" id="KW-0732">Signal</keyword>
<feature type="compositionally biased region" description="Gly residues" evidence="1">
    <location>
        <begin position="40"/>
        <end position="51"/>
    </location>
</feature>
<dbReference type="Proteomes" id="UP000268350">
    <property type="component" value="Unassembled WGS sequence"/>
</dbReference>
<feature type="region of interest" description="Disordered" evidence="1">
    <location>
        <begin position="174"/>
        <end position="195"/>
    </location>
</feature>
<dbReference type="PROSITE" id="PS50835">
    <property type="entry name" value="IG_LIKE"/>
    <property type="match status" value="1"/>
</dbReference>
<feature type="domain" description="Ig-like" evidence="3">
    <location>
        <begin position="78"/>
        <end position="173"/>
    </location>
</feature>
<dbReference type="InterPro" id="IPR036179">
    <property type="entry name" value="Ig-like_dom_sf"/>
</dbReference>
<accession>A0A3B0J5U2</accession>
<feature type="signal peptide" evidence="2">
    <location>
        <begin position="1"/>
        <end position="22"/>
    </location>
</feature>
<feature type="chain" id="PRO_5017454193" description="Ig-like domain-containing protein" evidence="2">
    <location>
        <begin position="23"/>
        <end position="222"/>
    </location>
</feature>
<dbReference type="InterPro" id="IPR007110">
    <property type="entry name" value="Ig-like_dom"/>
</dbReference>
<dbReference type="Gene3D" id="2.60.40.10">
    <property type="entry name" value="Immunoglobulins"/>
    <property type="match status" value="1"/>
</dbReference>
<name>A0A3B0J5U2_DROGU</name>
<reference evidence="5" key="1">
    <citation type="submission" date="2018-01" db="EMBL/GenBank/DDBJ databases">
        <authorList>
            <person name="Alioto T."/>
            <person name="Alioto T."/>
        </authorList>
    </citation>
    <scope>NUCLEOTIDE SEQUENCE [LARGE SCALE GENOMIC DNA]</scope>
</reference>
<feature type="compositionally biased region" description="Low complexity" evidence="1">
    <location>
        <begin position="184"/>
        <end position="195"/>
    </location>
</feature>
<dbReference type="EMBL" id="OUUW01000001">
    <property type="protein sequence ID" value="SPP75072.1"/>
    <property type="molecule type" value="Genomic_DNA"/>
</dbReference>
<evidence type="ECO:0000256" key="2">
    <source>
        <dbReference type="SAM" id="SignalP"/>
    </source>
</evidence>
<dbReference type="InterPro" id="IPR013783">
    <property type="entry name" value="Ig-like_fold"/>
</dbReference>
<evidence type="ECO:0000259" key="3">
    <source>
        <dbReference type="PROSITE" id="PS50835"/>
    </source>
</evidence>
<proteinExistence type="predicted"/>
<protein>
    <recommendedName>
        <fullName evidence="3">Ig-like domain-containing protein</fullName>
    </recommendedName>
</protein>
<keyword evidence="5" id="KW-1185">Reference proteome</keyword>
<dbReference type="SUPFAM" id="SSF48726">
    <property type="entry name" value="Immunoglobulin"/>
    <property type="match status" value="1"/>
</dbReference>
<dbReference type="STRING" id="7266.A0A3B0J5U2"/>
<gene>
    <name evidence="4" type="ORF">DGUA_6G002799</name>
</gene>